<evidence type="ECO:0000259" key="7">
    <source>
        <dbReference type="Pfam" id="PF14322"/>
    </source>
</evidence>
<dbReference type="Pfam" id="PF14322">
    <property type="entry name" value="SusD-like_3"/>
    <property type="match status" value="1"/>
</dbReference>
<dbReference type="SUPFAM" id="SSF48452">
    <property type="entry name" value="TPR-like"/>
    <property type="match status" value="1"/>
</dbReference>
<dbReference type="InterPro" id="IPR033985">
    <property type="entry name" value="SusD-like_N"/>
</dbReference>
<dbReference type="STRING" id="1176587.A8C56_06865"/>
<sequence length="639" mass="71552">MNKIIISFVFLILCMSSCKKDSAFLDVKPPDIIDNDEIYQDPVAINSVLSNLYRRIYDQIDLNGGGDLDDWRNFVGFGESFPSDGDYGTVQNREWDYGSWSIWDYSYIRELNLFLKRLGESTSIKVSEDQKKEFLAEGRFLRASYYFEMVKRMGGVPLILEPLDFEQGDDVTQVQFPRAKEYEIYDFVINEAEEIKKDLPIDRDGTLKDRATQGAVLAMECRAALYAASIAKYGAKTPQVSLSGGEVGIPASKAEAYYQKALNAADSIIAGNAGPYSLYMKQPSDLSNNFASLFTDKSGNPEMIFIKDYQLKAYTHGFTVQNQPRFGSDEEGDAGRINPSLNLVQSFEKLDNTFAPIPITDGAGNRIRYDDPLDAFAGRDARLAGTILLPGATFKQKDDIWNGVLLPDGSTLSGDVRGATRDYGSFKNLQVVGQDGPVNGQVFTAQTGFYIRKFLDPKKLSGGRGTRSDIPLPRYRYAEVLLNAAEAAFELQKTDVAAQYLNEVRRRAGFKTDLTPAQITFDRIVHERRVELAFEGHYLFDMKRWRLATSVWNGQAMSPGDLLNNIGSATKPNTQPYGLWASKVYDPAQPDPAKWKWVYKIVLPSKVTAALSFRLGNYYSRIGNDIIGKNPKLVQQPNQ</sequence>
<dbReference type="GO" id="GO:0009279">
    <property type="term" value="C:cell outer membrane"/>
    <property type="evidence" value="ECO:0007669"/>
    <property type="project" value="UniProtKB-SubCell"/>
</dbReference>
<evidence type="ECO:0000256" key="3">
    <source>
        <dbReference type="ARBA" id="ARBA00022729"/>
    </source>
</evidence>
<name>A0A1A9I071_9BACT</name>
<comment type="similarity">
    <text evidence="2">Belongs to the SusD family.</text>
</comment>
<dbReference type="Gene3D" id="1.25.40.390">
    <property type="match status" value="1"/>
</dbReference>
<keyword evidence="4" id="KW-0472">Membrane</keyword>
<reference evidence="8 9" key="1">
    <citation type="submission" date="2016-05" db="EMBL/GenBank/DDBJ databases">
        <title>Niabella ginsenosidivorans BS26 whole genome sequencing.</title>
        <authorList>
            <person name="Im W.T."/>
            <person name="Siddiqi M.Z."/>
        </authorList>
    </citation>
    <scope>NUCLEOTIDE SEQUENCE [LARGE SCALE GENOMIC DNA]</scope>
    <source>
        <strain evidence="8 9">BS26</strain>
    </source>
</reference>
<keyword evidence="3" id="KW-0732">Signal</keyword>
<evidence type="ECO:0000256" key="5">
    <source>
        <dbReference type="ARBA" id="ARBA00023237"/>
    </source>
</evidence>
<evidence type="ECO:0000259" key="6">
    <source>
        <dbReference type="Pfam" id="PF07980"/>
    </source>
</evidence>
<dbReference type="KEGG" id="nia:A8C56_06865"/>
<protein>
    <recommendedName>
        <fullName evidence="10">Starch-binding protein</fullName>
    </recommendedName>
</protein>
<comment type="subcellular location">
    <subcellularLocation>
        <location evidence="1">Cell outer membrane</location>
    </subcellularLocation>
</comment>
<dbReference type="Proteomes" id="UP000077667">
    <property type="component" value="Chromosome"/>
</dbReference>
<evidence type="ECO:0008006" key="10">
    <source>
        <dbReference type="Google" id="ProtNLM"/>
    </source>
</evidence>
<accession>A0A1A9I071</accession>
<feature type="domain" description="RagB/SusD" evidence="6">
    <location>
        <begin position="301"/>
        <end position="637"/>
    </location>
</feature>
<dbReference type="AlphaFoldDB" id="A0A1A9I071"/>
<evidence type="ECO:0000313" key="8">
    <source>
        <dbReference type="EMBL" id="ANH80735.1"/>
    </source>
</evidence>
<keyword evidence="9" id="KW-1185">Reference proteome</keyword>
<gene>
    <name evidence="8" type="ORF">A8C56_06865</name>
</gene>
<dbReference type="InterPro" id="IPR011990">
    <property type="entry name" value="TPR-like_helical_dom_sf"/>
</dbReference>
<evidence type="ECO:0000256" key="1">
    <source>
        <dbReference type="ARBA" id="ARBA00004442"/>
    </source>
</evidence>
<dbReference type="RefSeq" id="WP_067753732.1">
    <property type="nucleotide sequence ID" value="NZ_CP015772.1"/>
</dbReference>
<organism evidence="8 9">
    <name type="scientific">Niabella ginsenosidivorans</name>
    <dbReference type="NCBI Taxonomy" id="1176587"/>
    <lineage>
        <taxon>Bacteria</taxon>
        <taxon>Pseudomonadati</taxon>
        <taxon>Bacteroidota</taxon>
        <taxon>Chitinophagia</taxon>
        <taxon>Chitinophagales</taxon>
        <taxon>Chitinophagaceae</taxon>
        <taxon>Niabella</taxon>
    </lineage>
</organism>
<dbReference type="EMBL" id="CP015772">
    <property type="protein sequence ID" value="ANH80735.1"/>
    <property type="molecule type" value="Genomic_DNA"/>
</dbReference>
<keyword evidence="5" id="KW-0998">Cell outer membrane</keyword>
<evidence type="ECO:0000313" key="9">
    <source>
        <dbReference type="Proteomes" id="UP000077667"/>
    </source>
</evidence>
<feature type="domain" description="SusD-like N-terminal" evidence="7">
    <location>
        <begin position="102"/>
        <end position="222"/>
    </location>
</feature>
<dbReference type="OrthoDB" id="5694214at2"/>
<evidence type="ECO:0000256" key="4">
    <source>
        <dbReference type="ARBA" id="ARBA00023136"/>
    </source>
</evidence>
<evidence type="ECO:0000256" key="2">
    <source>
        <dbReference type="ARBA" id="ARBA00006275"/>
    </source>
</evidence>
<proteinExistence type="inferred from homology"/>
<dbReference type="Pfam" id="PF07980">
    <property type="entry name" value="SusD_RagB"/>
    <property type="match status" value="1"/>
</dbReference>
<dbReference type="InterPro" id="IPR012944">
    <property type="entry name" value="SusD_RagB_dom"/>
</dbReference>